<evidence type="ECO:0000256" key="3">
    <source>
        <dbReference type="ARBA" id="ARBA00010281"/>
    </source>
</evidence>
<dbReference type="EMBL" id="WNZX01000017">
    <property type="protein sequence ID" value="MUG72688.1"/>
    <property type="molecule type" value="Genomic_DNA"/>
</dbReference>
<evidence type="ECO:0000259" key="9">
    <source>
        <dbReference type="Pfam" id="PF08323"/>
    </source>
</evidence>
<dbReference type="Pfam" id="PF00534">
    <property type="entry name" value="Glycos_transf_1"/>
    <property type="match status" value="1"/>
</dbReference>
<comment type="catalytic activity">
    <reaction evidence="1 7">
        <text>[(1-&gt;4)-alpha-D-glucosyl](n) + ADP-alpha-D-glucose = [(1-&gt;4)-alpha-D-glucosyl](n+1) + ADP + H(+)</text>
        <dbReference type="Rhea" id="RHEA:18189"/>
        <dbReference type="Rhea" id="RHEA-COMP:9584"/>
        <dbReference type="Rhea" id="RHEA-COMP:9587"/>
        <dbReference type="ChEBI" id="CHEBI:15378"/>
        <dbReference type="ChEBI" id="CHEBI:15444"/>
        <dbReference type="ChEBI" id="CHEBI:57498"/>
        <dbReference type="ChEBI" id="CHEBI:456216"/>
        <dbReference type="EC" id="2.4.1.21"/>
    </reaction>
</comment>
<comment type="pathway">
    <text evidence="7">Glycan biosynthesis; glycogen biosynthesis.</text>
</comment>
<dbReference type="InterPro" id="IPR013534">
    <property type="entry name" value="Starch_synth_cat_dom"/>
</dbReference>
<evidence type="ECO:0000256" key="4">
    <source>
        <dbReference type="ARBA" id="ARBA00022676"/>
    </source>
</evidence>
<evidence type="ECO:0000256" key="5">
    <source>
        <dbReference type="ARBA" id="ARBA00022679"/>
    </source>
</evidence>
<protein>
    <recommendedName>
        <fullName evidence="7">Glycogen synthase</fullName>
        <ecNumber evidence="7">2.4.1.21</ecNumber>
    </recommendedName>
    <alternativeName>
        <fullName evidence="7">Starch [bacterial glycogen] synthase</fullName>
    </alternativeName>
</protein>
<organism evidence="10 11">
    <name type="scientific">Paenibacillus validus</name>
    <dbReference type="NCBI Taxonomy" id="44253"/>
    <lineage>
        <taxon>Bacteria</taxon>
        <taxon>Bacillati</taxon>
        <taxon>Bacillota</taxon>
        <taxon>Bacilli</taxon>
        <taxon>Bacillales</taxon>
        <taxon>Paenibacillaceae</taxon>
        <taxon>Paenibacillus</taxon>
    </lineage>
</organism>
<dbReference type="InterPro" id="IPR011835">
    <property type="entry name" value="GS/SS"/>
</dbReference>
<feature type="binding site" evidence="7">
    <location>
        <position position="15"/>
    </location>
    <ligand>
        <name>ADP-alpha-D-glucose</name>
        <dbReference type="ChEBI" id="CHEBI:57498"/>
    </ligand>
</feature>
<sequence length="479" mass="54802">MKVLFAASEAVPFVKTGGLADVIGSLPKALVKQGTDVRVILPKYEDIPAKYVERMEQVASFDLQMGWRKQYCGILKLVHEGIVFYFVDNEYYYRRRGCYGYGDDAERYAFFCRAVLDAMPHIGFIPDLIHCHDWQTGMIPVLYRAHFSYQPPYAHIKTIITIHNLKYQGVFDKEAFKDYFALGDDHLHGYALELHGGASFLKGGLLYSDYMTTVSPTYAEEIQTPYYGECLDGLLRSQNHRLQGIINGLDYEEFDPMADPNLEVRYRDSYPKKQQNKLKLQERLGLPVNKEVPLIALVTRLVDQKGLSLIDRVIAELMQLDAQWVIVGTGEPRFEELFRWAAAANPDKLSAQILFDESLARQVYAASDMFLMPSLFEPCGIGQLIAMRYRSVPIVRETGGLKDTVSPYNEETGQGTGFTFTNYNAHDMLYTIDRAVRLYRQPDVWANLLANIKKKDFSWRKSAQQYIDLYESLVPSVKV</sequence>
<dbReference type="RefSeq" id="WP_155615290.1">
    <property type="nucleotide sequence ID" value="NZ_WNZX01000017.1"/>
</dbReference>
<keyword evidence="6 7" id="KW-0320">Glycogen biosynthesis</keyword>
<dbReference type="Gene3D" id="3.40.50.2000">
    <property type="entry name" value="Glycogen Phosphorylase B"/>
    <property type="match status" value="2"/>
</dbReference>
<dbReference type="EC" id="2.4.1.21" evidence="7"/>
<feature type="domain" description="Starch synthase catalytic" evidence="9">
    <location>
        <begin position="2"/>
        <end position="236"/>
    </location>
</feature>
<dbReference type="Pfam" id="PF08323">
    <property type="entry name" value="Glyco_transf_5"/>
    <property type="match status" value="1"/>
</dbReference>
<proteinExistence type="inferred from homology"/>
<dbReference type="GO" id="GO:0004373">
    <property type="term" value="F:alpha-1,4-glucan glucosyltransferase (UDP-glucose donor) activity"/>
    <property type="evidence" value="ECO:0007669"/>
    <property type="project" value="InterPro"/>
</dbReference>
<keyword evidence="5 7" id="KW-0808">Transferase</keyword>
<dbReference type="NCBIfam" id="NF001898">
    <property type="entry name" value="PRK00654.1-1"/>
    <property type="match status" value="1"/>
</dbReference>
<evidence type="ECO:0000256" key="1">
    <source>
        <dbReference type="ARBA" id="ARBA00001478"/>
    </source>
</evidence>
<dbReference type="AlphaFoldDB" id="A0A7X2ZD06"/>
<keyword evidence="11" id="KW-1185">Reference proteome</keyword>
<name>A0A7X2ZD06_9BACL</name>
<gene>
    <name evidence="7 10" type="primary">glgA</name>
    <name evidence="10" type="ORF">GNP93_18645</name>
</gene>
<dbReference type="GO" id="GO:0009011">
    <property type="term" value="F:alpha-1,4-glucan glucosyltransferase (ADP-glucose donor) activity"/>
    <property type="evidence" value="ECO:0007669"/>
    <property type="project" value="UniProtKB-UniRule"/>
</dbReference>
<dbReference type="PANTHER" id="PTHR45825:SF11">
    <property type="entry name" value="ALPHA AMYLASE DOMAIN-CONTAINING PROTEIN"/>
    <property type="match status" value="1"/>
</dbReference>
<evidence type="ECO:0000256" key="7">
    <source>
        <dbReference type="HAMAP-Rule" id="MF_00484"/>
    </source>
</evidence>
<keyword evidence="4 7" id="KW-0328">Glycosyltransferase</keyword>
<comment type="caution">
    <text evidence="10">The sequence shown here is derived from an EMBL/GenBank/DDBJ whole genome shotgun (WGS) entry which is preliminary data.</text>
</comment>
<dbReference type="HAMAP" id="MF_00484">
    <property type="entry name" value="Glycogen_synth"/>
    <property type="match status" value="1"/>
</dbReference>
<dbReference type="SUPFAM" id="SSF53756">
    <property type="entry name" value="UDP-Glycosyltransferase/glycogen phosphorylase"/>
    <property type="match status" value="1"/>
</dbReference>
<dbReference type="CDD" id="cd03791">
    <property type="entry name" value="GT5_Glycogen_synthase_DULL1-like"/>
    <property type="match status" value="1"/>
</dbReference>
<dbReference type="Proteomes" id="UP000450917">
    <property type="component" value="Unassembled WGS sequence"/>
</dbReference>
<evidence type="ECO:0000256" key="6">
    <source>
        <dbReference type="ARBA" id="ARBA00023056"/>
    </source>
</evidence>
<dbReference type="GO" id="GO:0005978">
    <property type="term" value="P:glycogen biosynthetic process"/>
    <property type="evidence" value="ECO:0007669"/>
    <property type="project" value="UniProtKB-UniRule"/>
</dbReference>
<feature type="domain" description="Glycosyl transferase family 1" evidence="8">
    <location>
        <begin position="287"/>
        <end position="439"/>
    </location>
</feature>
<evidence type="ECO:0000259" key="8">
    <source>
        <dbReference type="Pfam" id="PF00534"/>
    </source>
</evidence>
<evidence type="ECO:0000313" key="11">
    <source>
        <dbReference type="Proteomes" id="UP000450917"/>
    </source>
</evidence>
<accession>A0A7X2ZD06</accession>
<dbReference type="InterPro" id="IPR001296">
    <property type="entry name" value="Glyco_trans_1"/>
</dbReference>
<dbReference type="NCBIfam" id="TIGR02095">
    <property type="entry name" value="glgA"/>
    <property type="match status" value="1"/>
</dbReference>
<evidence type="ECO:0000256" key="2">
    <source>
        <dbReference type="ARBA" id="ARBA00002764"/>
    </source>
</evidence>
<comment type="function">
    <text evidence="2 7">Synthesizes alpha-1,4-glucan chains using ADP-glucose.</text>
</comment>
<evidence type="ECO:0000313" key="10">
    <source>
        <dbReference type="EMBL" id="MUG72688.1"/>
    </source>
</evidence>
<reference evidence="10 11" key="1">
    <citation type="submission" date="2019-11" db="EMBL/GenBank/DDBJ databases">
        <title>Draft genome sequences of five Paenibacillus species of dairy origin.</title>
        <authorList>
            <person name="Olajide A.M."/>
            <person name="Chen S."/>
            <person name="Lapointe G."/>
        </authorList>
    </citation>
    <scope>NUCLEOTIDE SEQUENCE [LARGE SCALE GENOMIC DNA]</scope>
    <source>
        <strain evidence="10 11">2CS3</strain>
    </source>
</reference>
<dbReference type="UniPathway" id="UPA00164"/>
<comment type="similarity">
    <text evidence="3 7">Belongs to the glycosyltransferase 1 family. Bacterial/plant glycogen synthase subfamily.</text>
</comment>
<dbReference type="PANTHER" id="PTHR45825">
    <property type="entry name" value="GRANULE-BOUND STARCH SYNTHASE 1, CHLOROPLASTIC/AMYLOPLASTIC"/>
    <property type="match status" value="1"/>
</dbReference>